<evidence type="ECO:0000256" key="7">
    <source>
        <dbReference type="SAM" id="MobiDB-lite"/>
    </source>
</evidence>
<dbReference type="Pfam" id="PF12765">
    <property type="entry name" value="Cohesin_HEAT"/>
    <property type="match status" value="1"/>
</dbReference>
<dbReference type="Gene3D" id="1.25.10.10">
    <property type="entry name" value="Leucine-rich Repeat Variant"/>
    <property type="match status" value="2"/>
</dbReference>
<accession>A0A8J4YFY0</accession>
<keyword evidence="2" id="KW-0132">Cell division</keyword>
<evidence type="ECO:0000256" key="1">
    <source>
        <dbReference type="ARBA" id="ARBA00004123"/>
    </source>
</evidence>
<keyword evidence="4" id="KW-0226">DNA condensation</keyword>
<feature type="region of interest" description="Disordered" evidence="7">
    <location>
        <begin position="176"/>
        <end position="211"/>
    </location>
</feature>
<feature type="region of interest" description="Disordered" evidence="7">
    <location>
        <begin position="435"/>
        <end position="469"/>
    </location>
</feature>
<feature type="compositionally biased region" description="Basic and acidic residues" evidence="7">
    <location>
        <begin position="1664"/>
        <end position="1686"/>
    </location>
</feature>
<evidence type="ECO:0000256" key="2">
    <source>
        <dbReference type="ARBA" id="ARBA00022618"/>
    </source>
</evidence>
<reference evidence="9" key="1">
    <citation type="submission" date="2020-07" db="EMBL/GenBank/DDBJ databases">
        <title>The High-quality genome of the commercially important snow crab, Chionoecetes opilio.</title>
        <authorList>
            <person name="Jeong J.-H."/>
            <person name="Ryu S."/>
        </authorList>
    </citation>
    <scope>NUCLEOTIDE SEQUENCE</scope>
    <source>
        <strain evidence="9">MADBK_172401_WGS</strain>
        <tissue evidence="9">Digestive gland</tissue>
    </source>
</reference>
<feature type="region of interest" description="Disordered" evidence="7">
    <location>
        <begin position="1477"/>
        <end position="1524"/>
    </location>
</feature>
<comment type="caution">
    <text evidence="9">The sequence shown here is derived from an EMBL/GenBank/DDBJ whole genome shotgun (WGS) entry which is preliminary data.</text>
</comment>
<dbReference type="GO" id="GO:0000779">
    <property type="term" value="C:condensed chromosome, centromeric region"/>
    <property type="evidence" value="ECO:0007669"/>
    <property type="project" value="TreeGrafter"/>
</dbReference>
<evidence type="ECO:0000259" key="8">
    <source>
        <dbReference type="Pfam" id="PF12717"/>
    </source>
</evidence>
<dbReference type="EMBL" id="JACEEZ010003422">
    <property type="protein sequence ID" value="KAG0727405.1"/>
    <property type="molecule type" value="Genomic_DNA"/>
</dbReference>
<feature type="region of interest" description="Disordered" evidence="7">
    <location>
        <begin position="1341"/>
        <end position="1380"/>
    </location>
</feature>
<name>A0A8J4YFY0_CHIOP</name>
<dbReference type="PANTHER" id="PTHR14222">
    <property type="entry name" value="CONDENSIN"/>
    <property type="match status" value="1"/>
</dbReference>
<dbReference type="InterPro" id="IPR011989">
    <property type="entry name" value="ARM-like"/>
</dbReference>
<comment type="subcellular location">
    <subcellularLocation>
        <location evidence="1">Nucleus</location>
    </subcellularLocation>
</comment>
<dbReference type="GO" id="GO:0005634">
    <property type="term" value="C:nucleus"/>
    <property type="evidence" value="ECO:0007669"/>
    <property type="project" value="UniProtKB-SubCell"/>
</dbReference>
<keyword evidence="3" id="KW-0498">Mitosis</keyword>
<dbReference type="PANTHER" id="PTHR14222:SF1">
    <property type="entry name" value="CONDENSIN-2 COMPLEX SUBUNIT D3"/>
    <property type="match status" value="1"/>
</dbReference>
<evidence type="ECO:0000256" key="3">
    <source>
        <dbReference type="ARBA" id="ARBA00022776"/>
    </source>
</evidence>
<evidence type="ECO:0000313" key="9">
    <source>
        <dbReference type="EMBL" id="KAG0727405.1"/>
    </source>
</evidence>
<dbReference type="GO" id="GO:0010032">
    <property type="term" value="P:meiotic chromosome condensation"/>
    <property type="evidence" value="ECO:0007669"/>
    <property type="project" value="TreeGrafter"/>
</dbReference>
<feature type="compositionally biased region" description="Basic and acidic residues" evidence="7">
    <location>
        <begin position="1506"/>
        <end position="1518"/>
    </location>
</feature>
<proteinExistence type="predicted"/>
<dbReference type="GO" id="GO:0042393">
    <property type="term" value="F:histone binding"/>
    <property type="evidence" value="ECO:0007669"/>
    <property type="project" value="TreeGrafter"/>
</dbReference>
<evidence type="ECO:0000313" key="10">
    <source>
        <dbReference type="Proteomes" id="UP000770661"/>
    </source>
</evidence>
<dbReference type="InterPro" id="IPR026003">
    <property type="entry name" value="Cohesin_HEAT"/>
</dbReference>
<dbReference type="GO" id="GO:0007076">
    <property type="term" value="P:mitotic chromosome condensation"/>
    <property type="evidence" value="ECO:0007669"/>
    <property type="project" value="InterPro"/>
</dbReference>
<feature type="compositionally biased region" description="Basic and acidic residues" evidence="7">
    <location>
        <begin position="1582"/>
        <end position="1606"/>
    </location>
</feature>
<feature type="compositionally biased region" description="Acidic residues" evidence="7">
    <location>
        <begin position="457"/>
        <end position="467"/>
    </location>
</feature>
<dbReference type="OrthoDB" id="10263978at2759"/>
<keyword evidence="10" id="KW-1185">Reference proteome</keyword>
<dbReference type="InterPro" id="IPR016024">
    <property type="entry name" value="ARM-type_fold"/>
</dbReference>
<dbReference type="Pfam" id="PF12717">
    <property type="entry name" value="Cnd1"/>
    <property type="match status" value="1"/>
</dbReference>
<dbReference type="GO" id="GO:0000796">
    <property type="term" value="C:condensin complex"/>
    <property type="evidence" value="ECO:0007669"/>
    <property type="project" value="TreeGrafter"/>
</dbReference>
<evidence type="ECO:0000256" key="5">
    <source>
        <dbReference type="ARBA" id="ARBA00023242"/>
    </source>
</evidence>
<gene>
    <name evidence="9" type="primary">Ncapd3</name>
    <name evidence="9" type="ORF">GWK47_034713</name>
</gene>
<feature type="domain" description="Condensin complex subunit 1 C-terminal" evidence="8">
    <location>
        <begin position="1036"/>
        <end position="1202"/>
    </location>
</feature>
<protein>
    <submittedName>
        <fullName evidence="9">Condensin-2 complex subunit D3</fullName>
    </submittedName>
</protein>
<keyword evidence="6" id="KW-0131">Cell cycle</keyword>
<dbReference type="InterPro" id="IPR032682">
    <property type="entry name" value="Cnd1_C"/>
</dbReference>
<feature type="compositionally biased region" description="Basic residues" evidence="7">
    <location>
        <begin position="1687"/>
        <end position="1697"/>
    </location>
</feature>
<keyword evidence="5" id="KW-0539">Nucleus</keyword>
<dbReference type="InterPro" id="IPR026971">
    <property type="entry name" value="CND1/NCAPD3"/>
</dbReference>
<dbReference type="GO" id="GO:0051301">
    <property type="term" value="P:cell division"/>
    <property type="evidence" value="ECO:0007669"/>
    <property type="project" value="UniProtKB-KW"/>
</dbReference>
<dbReference type="Proteomes" id="UP000770661">
    <property type="component" value="Unassembled WGS sequence"/>
</dbReference>
<feature type="region of interest" description="Disordered" evidence="7">
    <location>
        <begin position="1555"/>
        <end position="1697"/>
    </location>
</feature>
<sequence length="1697" mass="192825">MADSAGRMQEVLHLISKFSLNVLDSEWSTSVIEADFTEVRDLPAEYQDNHYTTNLRGLFSAITNALRHWVDLLSTATDDSHRTPGAALEDDSVHTTFWTELSDDVRKLMALLFYYSYRGQRYDAKEAEREFGIQASSLYFLMLCVPGSNAFRVFHPVLYLKCTETMRLATKLQVGAASPKKGRHSTAARAGQRRHQEDPAGGEAEEEEDTEAAILTPSEATKLVRSLNVLLHDFLRLTQRFSLKHSPESLDETVGILIDVTCAETYNAQDIFVERHGPATITALAYNSYVSLQSLCNTIHGQKPKTVLIIMKHILHNILMMPRGLSDLSGRSLNVIREHSQIFVKYLLMQVKEEANDGVYILIQHLCLQVPDKADFRQKTAQSVVEILRFLPTHLYVRLIKWFFKFSHNEKAGHRLFMLEVISKMLGEVERSAESSQEDLEEAARPRSLSTVAESQEKDDSEEEQQLEGENSFCAVPVDHPVEIPHDRKLLSHKFLLSIIFSRCRDSAASVRSKALTLLAECTLSTNRTIMLAMQHIFVNNKPRIFSTPHITQNGINLESPTQEEGNDEEELEFPNASMVVAMLHRRALDGKVTVRKSALQVLGNLMKLHNDMLSRQNLAVLAEHCRDPALLIRKQMVVSLTSLLEHYPEHKGITTTWIKAVLPLILDPEVKVQERVVEALDQLLFQRVLPAGHPKEHTPDSLLPWSILATLTKCSYHKFFNKYTVEPLQLKSLIAWTNNLGGQISYNFDKTELYKTLVHNSDPTAKDQRASLTAAPQVVHLVKSHIGREHNEEAWTLLAMLSGYITIKDLTFAVDYFDQHCHNKEEVGSYTLLQVLKVLSNSMKHVPGDRAEALHHQLLLPLSSFSVGAELISSMMDTVTLLTYTLHGDDVEGQKAIEKWVAPILKMCDDHLKQVLFQRADPLDSAGEEKLYRHLFTMGEAAMLCPQKVNKRMFLMLQSLIFHQQGQEMENAPPTVPSSQTQCSQPTTITFTPTVRLKALSVVTLGKMCLQHEEQAKRIIPALGCMLTASTHPAIKNNILFTLTDMCVRYATIVDPLMDQVTACLRDPHPQVHRTALTLLISLLQEDYLKLKGSFFYRILQCLTEKDEEMREMVVFYITERLLKRFPKILCQHFIECIFHYNCYEEHESYNRFCQSSLEKEVFSLAGSEHSHERHAIYHFMLEHMPDDQRFLTTQRLCQDVLGAVMDGRIKLNKNSMPMLEDTLTILRSDEIKLASLKSRPEDNDQPTDQAEQAAMAGMVIKKTIISQVVKQNVIENIVPILIAVKHKLEEQRSPLMKHLLLYLKELMKDYKNEVKEILAGDKQLAKEIEFDLRKFDREQWEENNQPEDTNQRVLKARETNNKVNNRETLGASPVHLERRLPVEQDAQRTPAGASAPPANIKEVYTRAQVFSKTTTARRKSVAVTSSTNDTREPSRHLQAIVKLRRISIADLRTTHCDTLNPARDETVRDDLRAIGGYPQQEEEEEEGEVKEKENMEEKEEENVESEKNESRQESGKNKTRLQLLRAISTPSTERTIISNLTFINETQEVSAIDMDSTIGPGKSGSEGLHLHPTSPTSHQQESDFTRLRRTSKDLPKDPFKSGRDKAKHKKKKVSGGLFESYESSQSEEETTCESDVSTVSGKSVGKRVEGKRTRHVASLSPDPEKTKSDAHTEKPKPDANTEKPKPKKHKRSIEH</sequence>
<evidence type="ECO:0000256" key="6">
    <source>
        <dbReference type="ARBA" id="ARBA00023306"/>
    </source>
</evidence>
<dbReference type="SUPFAM" id="SSF48371">
    <property type="entry name" value="ARM repeat"/>
    <property type="match status" value="1"/>
</dbReference>
<organism evidence="9 10">
    <name type="scientific">Chionoecetes opilio</name>
    <name type="common">Atlantic snow crab</name>
    <name type="synonym">Cancer opilio</name>
    <dbReference type="NCBI Taxonomy" id="41210"/>
    <lineage>
        <taxon>Eukaryota</taxon>
        <taxon>Metazoa</taxon>
        <taxon>Ecdysozoa</taxon>
        <taxon>Arthropoda</taxon>
        <taxon>Crustacea</taxon>
        <taxon>Multicrustacea</taxon>
        <taxon>Malacostraca</taxon>
        <taxon>Eumalacostraca</taxon>
        <taxon>Eucarida</taxon>
        <taxon>Decapoda</taxon>
        <taxon>Pleocyemata</taxon>
        <taxon>Brachyura</taxon>
        <taxon>Eubrachyura</taxon>
        <taxon>Majoidea</taxon>
        <taxon>Majidae</taxon>
        <taxon>Chionoecetes</taxon>
    </lineage>
</organism>
<evidence type="ECO:0000256" key="4">
    <source>
        <dbReference type="ARBA" id="ARBA00023067"/>
    </source>
</evidence>